<feature type="compositionally biased region" description="Low complexity" evidence="1">
    <location>
        <begin position="245"/>
        <end position="264"/>
    </location>
</feature>
<feature type="compositionally biased region" description="Basic and acidic residues" evidence="1">
    <location>
        <begin position="1"/>
        <end position="12"/>
    </location>
</feature>
<feature type="region of interest" description="Disordered" evidence="1">
    <location>
        <begin position="190"/>
        <end position="342"/>
    </location>
</feature>
<dbReference type="OrthoDB" id="5374569at2759"/>
<name>A0A7S9KM76_EPIFF</name>
<proteinExistence type="predicted"/>
<evidence type="ECO:0000313" key="2">
    <source>
        <dbReference type="EMBL" id="QPG94879.1"/>
    </source>
</evidence>
<keyword evidence="3" id="KW-1185">Reference proteome</keyword>
<protein>
    <submittedName>
        <fullName evidence="2">Uncharacterized protein</fullName>
    </submittedName>
</protein>
<dbReference type="AlphaFoldDB" id="A0A7S9KM76"/>
<feature type="compositionally biased region" description="Basic and acidic residues" evidence="1">
    <location>
        <begin position="313"/>
        <end position="329"/>
    </location>
</feature>
<feature type="compositionally biased region" description="Low complexity" evidence="1">
    <location>
        <begin position="16"/>
        <end position="27"/>
    </location>
</feature>
<evidence type="ECO:0000313" key="3">
    <source>
        <dbReference type="Proteomes" id="UP000594364"/>
    </source>
</evidence>
<feature type="compositionally biased region" description="Polar residues" evidence="1">
    <location>
        <begin position="35"/>
        <end position="51"/>
    </location>
</feature>
<reference evidence="2 3" key="1">
    <citation type="journal article" date="2018" name="PLoS Genet.">
        <title>Repeat elements organise 3D genome structure and mediate transcription in the filamentous fungus Epichloe festucae.</title>
        <authorList>
            <person name="Winter D.J."/>
            <person name="Ganley A.R.D."/>
            <person name="Young C.A."/>
            <person name="Liachko I."/>
            <person name="Schardl C.L."/>
            <person name="Dupont P.Y."/>
            <person name="Berry D."/>
            <person name="Ram A."/>
            <person name="Scott B."/>
            <person name="Cox M.P."/>
        </authorList>
    </citation>
    <scope>NUCLEOTIDE SEQUENCE [LARGE SCALE GENOMIC DNA]</scope>
    <source>
        <strain evidence="2 3">Fl1</strain>
    </source>
</reference>
<feature type="region of interest" description="Disordered" evidence="1">
    <location>
        <begin position="1"/>
        <end position="73"/>
    </location>
</feature>
<dbReference type="Proteomes" id="UP000594364">
    <property type="component" value="Chromosome 1"/>
</dbReference>
<evidence type="ECO:0000256" key="1">
    <source>
        <dbReference type="SAM" id="MobiDB-lite"/>
    </source>
</evidence>
<feature type="compositionally biased region" description="Acidic residues" evidence="1">
    <location>
        <begin position="284"/>
        <end position="302"/>
    </location>
</feature>
<sequence>MARKLPWEKCSPKTEAPTASPSVVASPSPSPSPHIRSTTRANAKPHQSTLSRARVRSPSTSPPPEPPAQQFMVPTDDKYRMVEDELLRVAQQFTTHLHRAEYTRLKEMTRLRNARTIREIERPVVQGRAATLAARWRKEVGVRDERQRARGWGAPLVRTSLRGLMLMEKRDDDDDDDGDEGRIGLGFGSRARARARARGGDARTRAAAGCSSRAALRPGGMGETSGPRRPGGEEESSAGREAETETQTQTQTETGTGTETGTETETVDGFWSTGKRRVAGYGGDVEDDERGHDDDDDGDDDPFGVNRRRERRRIQSREQMRVDKGKGEEGVMQAPDTIPSFL</sequence>
<gene>
    <name evidence="2" type="ORF">C2857_007197</name>
</gene>
<dbReference type="EMBL" id="CP031385">
    <property type="protein sequence ID" value="QPG94879.1"/>
    <property type="molecule type" value="Genomic_DNA"/>
</dbReference>
<accession>A0A7S9KM76</accession>
<organism evidence="2 3">
    <name type="scientific">Epichloe festucae (strain Fl1)</name>
    <dbReference type="NCBI Taxonomy" id="877507"/>
    <lineage>
        <taxon>Eukaryota</taxon>
        <taxon>Fungi</taxon>
        <taxon>Dikarya</taxon>
        <taxon>Ascomycota</taxon>
        <taxon>Pezizomycotina</taxon>
        <taxon>Sordariomycetes</taxon>
        <taxon>Hypocreomycetidae</taxon>
        <taxon>Hypocreales</taxon>
        <taxon>Clavicipitaceae</taxon>
        <taxon>Epichloe</taxon>
    </lineage>
</organism>